<sequence>MHLLYSCKVSRKNRGQKVASETLQGKAAYFLLLLLYKQSLPVRASQTGQCHSYWGWEMSFPQPLQKV</sequence>
<evidence type="ECO:0000313" key="2">
    <source>
        <dbReference type="Proteomes" id="UP000824219"/>
    </source>
</evidence>
<comment type="caution">
    <text evidence="1">The sequence shown here is derived from an EMBL/GenBank/DDBJ whole genome shotgun (WGS) entry which is preliminary data.</text>
</comment>
<reference evidence="1 2" key="1">
    <citation type="submission" date="2021-06" db="EMBL/GenBank/DDBJ databases">
        <title>Chromosome-level genome assembly of the red-tail catfish (Hemibagrus wyckioides).</title>
        <authorList>
            <person name="Shao F."/>
        </authorList>
    </citation>
    <scope>NUCLEOTIDE SEQUENCE [LARGE SCALE GENOMIC DNA]</scope>
    <source>
        <strain evidence="1">EC202008001</strain>
        <tissue evidence="1">Blood</tissue>
    </source>
</reference>
<keyword evidence="2" id="KW-1185">Reference proteome</keyword>
<dbReference type="EMBL" id="JAHKSW010000023">
    <property type="protein sequence ID" value="KAG7317857.1"/>
    <property type="molecule type" value="Genomic_DNA"/>
</dbReference>
<proteinExistence type="predicted"/>
<accession>A0A9D3SBF4</accession>
<protein>
    <submittedName>
        <fullName evidence="1">Uncharacterized protein</fullName>
    </submittedName>
</protein>
<dbReference type="AlphaFoldDB" id="A0A9D3SBF4"/>
<evidence type="ECO:0000313" key="1">
    <source>
        <dbReference type="EMBL" id="KAG7317857.1"/>
    </source>
</evidence>
<dbReference type="Proteomes" id="UP000824219">
    <property type="component" value="Linkage Group LG23"/>
</dbReference>
<organism evidence="1 2">
    <name type="scientific">Hemibagrus wyckioides</name>
    <dbReference type="NCBI Taxonomy" id="337641"/>
    <lineage>
        <taxon>Eukaryota</taxon>
        <taxon>Metazoa</taxon>
        <taxon>Chordata</taxon>
        <taxon>Craniata</taxon>
        <taxon>Vertebrata</taxon>
        <taxon>Euteleostomi</taxon>
        <taxon>Actinopterygii</taxon>
        <taxon>Neopterygii</taxon>
        <taxon>Teleostei</taxon>
        <taxon>Ostariophysi</taxon>
        <taxon>Siluriformes</taxon>
        <taxon>Bagridae</taxon>
        <taxon>Hemibagrus</taxon>
    </lineage>
</organism>
<gene>
    <name evidence="1" type="ORF">KOW79_018892</name>
</gene>
<name>A0A9D3SBF4_9TELE</name>